<name>A0A6J6NFG3_9ZZZZ</name>
<dbReference type="AlphaFoldDB" id="A0A6J6NFG3"/>
<dbReference type="EMBL" id="CAEZXA010000164">
    <property type="protein sequence ID" value="CAB4684997.1"/>
    <property type="molecule type" value="Genomic_DNA"/>
</dbReference>
<reference evidence="1" key="1">
    <citation type="submission" date="2020-05" db="EMBL/GenBank/DDBJ databases">
        <authorList>
            <person name="Chiriac C."/>
            <person name="Salcher M."/>
            <person name="Ghai R."/>
            <person name="Kavagutti S V."/>
        </authorList>
    </citation>
    <scope>NUCLEOTIDE SEQUENCE</scope>
</reference>
<dbReference type="EMBL" id="CAEZZL010000178">
    <property type="protein sequence ID" value="CAB4773371.1"/>
    <property type="molecule type" value="Genomic_DNA"/>
</dbReference>
<evidence type="ECO:0000313" key="1">
    <source>
        <dbReference type="EMBL" id="CAB4684997.1"/>
    </source>
</evidence>
<gene>
    <name evidence="1" type="ORF">UFOPK2334_01412</name>
    <name evidence="2" type="ORF">UFOPK2870_01438</name>
</gene>
<sequence length="79" mass="8713">MGFHEAAFTTSVVSVDDDEEVAAVSVVEDAAIVSDDSELLEHALRRTIDKAAAMLRLVLIFMDRFLARWATPTITYLGK</sequence>
<protein>
    <submittedName>
        <fullName evidence="1">Unannotated protein</fullName>
    </submittedName>
</protein>
<evidence type="ECO:0000313" key="2">
    <source>
        <dbReference type="EMBL" id="CAB4773371.1"/>
    </source>
</evidence>
<proteinExistence type="predicted"/>
<organism evidence="1">
    <name type="scientific">freshwater metagenome</name>
    <dbReference type="NCBI Taxonomy" id="449393"/>
    <lineage>
        <taxon>unclassified sequences</taxon>
        <taxon>metagenomes</taxon>
        <taxon>ecological metagenomes</taxon>
    </lineage>
</organism>
<accession>A0A6J6NFG3</accession>